<dbReference type="EC" id="3.4.16.4" evidence="5"/>
<dbReference type="NCBIfam" id="TIGR00666">
    <property type="entry name" value="PBP4"/>
    <property type="match status" value="1"/>
</dbReference>
<keyword evidence="5" id="KW-0645">Protease</keyword>
<protein>
    <submittedName>
        <fullName evidence="5">D-alanyl-D-alanine carboxypeptidase/D-alanyl-D-alanine-endopeptidase</fullName>
        <ecNumber evidence="5">3.4.16.4</ecNumber>
    </submittedName>
</protein>
<dbReference type="InterPro" id="IPR000667">
    <property type="entry name" value="Peptidase_S13"/>
</dbReference>
<comment type="caution">
    <text evidence="5">The sequence shown here is derived from an EMBL/GenBank/DDBJ whole genome shotgun (WGS) entry which is preliminary data.</text>
</comment>
<name>A0ABV3CJY4_9ACTN</name>
<keyword evidence="2 5" id="KW-0378">Hydrolase</keyword>
<dbReference type="Pfam" id="PF02113">
    <property type="entry name" value="Peptidase_S13"/>
    <property type="match status" value="1"/>
</dbReference>
<evidence type="ECO:0000256" key="1">
    <source>
        <dbReference type="ARBA" id="ARBA00006096"/>
    </source>
</evidence>
<dbReference type="Proteomes" id="UP001551329">
    <property type="component" value="Unassembled WGS sequence"/>
</dbReference>
<organism evidence="5 6">
    <name type="scientific">Streptomyces narbonensis</name>
    <dbReference type="NCBI Taxonomy" id="67333"/>
    <lineage>
        <taxon>Bacteria</taxon>
        <taxon>Bacillati</taxon>
        <taxon>Actinomycetota</taxon>
        <taxon>Actinomycetes</taxon>
        <taxon>Kitasatosporales</taxon>
        <taxon>Streptomycetaceae</taxon>
        <taxon>Streptomyces</taxon>
    </lineage>
</organism>
<dbReference type="GO" id="GO:0009002">
    <property type="term" value="F:serine-type D-Ala-D-Ala carboxypeptidase activity"/>
    <property type="evidence" value="ECO:0007669"/>
    <property type="project" value="UniProtKB-EC"/>
</dbReference>
<dbReference type="InterPro" id="IPR012338">
    <property type="entry name" value="Beta-lactam/transpept-like"/>
</dbReference>
<comment type="similarity">
    <text evidence="1">Belongs to the peptidase S13 family.</text>
</comment>
<evidence type="ECO:0000256" key="2">
    <source>
        <dbReference type="ARBA" id="ARBA00022801"/>
    </source>
</evidence>
<sequence>MPEPRLWQLTAGSAALGLALAAVAVTAAGPWDSGQRTAERARAAAPAAGGAHHAPPPPPIAPHRPAPAPSAPGVLPALHAPAAAGRPAPRPADLAATLVPLLADPGLGPLRTASVVDTATGTQLYGEGAGTPMTPASTVKIATVAAALSALGPDHRIPTTVTAAPDGRTVTLTGGGDPTLDPARLERLAADTARALRTRGHTSVRLTYDTSLYEGPELHPIGPNENLAPVTALMTREGRLDASDSGPAPRTADPAADTATAFAALLADAGVKITGVPTKATGHPARAKAVAKVAVAKASAEPAATSAATASAEPEAKATAKATTPGAGPAPEAAPLARTYSAPLADLAERTLTLSDNDLAEALARQTALAHDLPASFEGAGKAVRSELAELDLPLAGARFADGSGLDRRDRVSAALLTTLLTRAADPAHPTLRPVLTGLPVGGFTGTLSGRFDTAPATAGAGLVRAKTGTLTGVNTLAGTVVTPDGRLLAFAFLAGRTLSPYEAQPALDRLSAALADQG</sequence>
<feature type="chain" id="PRO_5046318478" evidence="4">
    <location>
        <begin position="28"/>
        <end position="519"/>
    </location>
</feature>
<feature type="region of interest" description="Disordered" evidence="3">
    <location>
        <begin position="31"/>
        <end position="74"/>
    </location>
</feature>
<dbReference type="EMBL" id="JBEZAE010000033">
    <property type="protein sequence ID" value="MEU7075087.1"/>
    <property type="molecule type" value="Genomic_DNA"/>
</dbReference>
<dbReference type="SUPFAM" id="SSF56601">
    <property type="entry name" value="beta-lactamase/transpeptidase-like"/>
    <property type="match status" value="1"/>
</dbReference>
<feature type="compositionally biased region" description="Pro residues" evidence="3">
    <location>
        <begin position="54"/>
        <end position="70"/>
    </location>
</feature>
<feature type="region of interest" description="Disordered" evidence="3">
    <location>
        <begin position="302"/>
        <end position="334"/>
    </location>
</feature>
<dbReference type="PANTHER" id="PTHR30023">
    <property type="entry name" value="D-ALANYL-D-ALANINE CARBOXYPEPTIDASE"/>
    <property type="match status" value="1"/>
</dbReference>
<evidence type="ECO:0000256" key="4">
    <source>
        <dbReference type="SAM" id="SignalP"/>
    </source>
</evidence>
<evidence type="ECO:0000256" key="3">
    <source>
        <dbReference type="SAM" id="MobiDB-lite"/>
    </source>
</evidence>
<evidence type="ECO:0000313" key="6">
    <source>
        <dbReference type="Proteomes" id="UP001551329"/>
    </source>
</evidence>
<reference evidence="5 6" key="1">
    <citation type="submission" date="2024-06" db="EMBL/GenBank/DDBJ databases">
        <title>The Natural Products Discovery Center: Release of the First 8490 Sequenced Strains for Exploring Actinobacteria Biosynthetic Diversity.</title>
        <authorList>
            <person name="Kalkreuter E."/>
            <person name="Kautsar S.A."/>
            <person name="Yang D."/>
            <person name="Bader C.D."/>
            <person name="Teijaro C.N."/>
            <person name="Fluegel L."/>
            <person name="Davis C.M."/>
            <person name="Simpson J.R."/>
            <person name="Lauterbach L."/>
            <person name="Steele A.D."/>
            <person name="Gui C."/>
            <person name="Meng S."/>
            <person name="Li G."/>
            <person name="Viehrig K."/>
            <person name="Ye F."/>
            <person name="Su P."/>
            <person name="Kiefer A.F."/>
            <person name="Nichols A."/>
            <person name="Cepeda A.J."/>
            <person name="Yan W."/>
            <person name="Fan B."/>
            <person name="Jiang Y."/>
            <person name="Adhikari A."/>
            <person name="Zheng C.-J."/>
            <person name="Schuster L."/>
            <person name="Cowan T.M."/>
            <person name="Smanski M.J."/>
            <person name="Chevrette M.G."/>
            <person name="De Carvalho L.P.S."/>
            <person name="Shen B."/>
        </authorList>
    </citation>
    <scope>NUCLEOTIDE SEQUENCE [LARGE SCALE GENOMIC DNA]</scope>
    <source>
        <strain evidence="5 6">NPDC045974</strain>
    </source>
</reference>
<accession>A0ABV3CJY4</accession>
<feature type="signal peptide" evidence="4">
    <location>
        <begin position="1"/>
        <end position="27"/>
    </location>
</feature>
<evidence type="ECO:0000313" key="5">
    <source>
        <dbReference type="EMBL" id="MEU7075087.1"/>
    </source>
</evidence>
<dbReference type="PANTHER" id="PTHR30023:SF0">
    <property type="entry name" value="PENICILLIN-SENSITIVE CARBOXYPEPTIDASE A"/>
    <property type="match status" value="1"/>
</dbReference>
<dbReference type="PRINTS" id="PR00922">
    <property type="entry name" value="DADACBPTASE3"/>
</dbReference>
<keyword evidence="5" id="KW-0121">Carboxypeptidase</keyword>
<feature type="compositionally biased region" description="Low complexity" evidence="3">
    <location>
        <begin position="43"/>
        <end position="53"/>
    </location>
</feature>
<dbReference type="Gene3D" id="3.40.710.10">
    <property type="entry name" value="DD-peptidase/beta-lactamase superfamily"/>
    <property type="match status" value="2"/>
</dbReference>
<dbReference type="RefSeq" id="WP_358471373.1">
    <property type="nucleotide sequence ID" value="NZ_JBEZAE010000033.1"/>
</dbReference>
<gene>
    <name evidence="5" type="primary">dacB</name>
    <name evidence="5" type="ORF">AB0A88_33855</name>
</gene>
<proteinExistence type="inferred from homology"/>
<keyword evidence="4" id="KW-0732">Signal</keyword>
<keyword evidence="6" id="KW-1185">Reference proteome</keyword>